<dbReference type="PANTHER" id="PTHR24421:SF63">
    <property type="entry name" value="SENSOR HISTIDINE KINASE DESK"/>
    <property type="match status" value="1"/>
</dbReference>
<dbReference type="CDD" id="cd16917">
    <property type="entry name" value="HATPase_UhpB-NarQ-NarX-like"/>
    <property type="match status" value="1"/>
</dbReference>
<keyword evidence="5" id="KW-1133">Transmembrane helix</keyword>
<dbReference type="InterPro" id="IPR036890">
    <property type="entry name" value="HATPase_C_sf"/>
</dbReference>
<sequence length="446" mass="46462">MASDNGSADQTPSSAATTMAPRLAWAVTATVFAGLCAVGFINVVQLRLGVVPTAVSLVLMAGLLVLQLLQGAWSGRRDRRTAAIWLLIPQALLACLPLLYYGQAWVGMPSLLAGSLLLVLPRTAGRVAFALLAAVMGAVQGAFGGGPAAVAYTAVSTCVLGLAVYLLCHLGEIVRELGLAQGELAQMAVIKERLRFARDLHDLLGYSLSAMTLKAELAHRLVDRQPGKARQEVAEVLYIGRQALSDVRAVAHGYRELSLEHECRSVRSVLESADVDLRMRVETVDLPPAVATVVATLLREGVTNLLRHSKAEHCAITVEVRGGRLHAEIANDGVDEDVDGAAVRSSGGLRNLEERAAALGGSLVAERPTAALFRLALEIPLPPDGTADLHGDAPETPDTPDTPTASDTAAAAGTADTSATSATSGDSTPTDDAPAENDPDHPAPGS</sequence>
<feature type="transmembrane region" description="Helical" evidence="5">
    <location>
        <begin position="127"/>
        <end position="143"/>
    </location>
</feature>
<keyword evidence="8" id="KW-1185">Reference proteome</keyword>
<evidence type="ECO:0000256" key="1">
    <source>
        <dbReference type="ARBA" id="ARBA00022679"/>
    </source>
</evidence>
<dbReference type="InterPro" id="IPR050482">
    <property type="entry name" value="Sensor_HK_TwoCompSys"/>
</dbReference>
<feature type="transmembrane region" description="Helical" evidence="5">
    <location>
        <begin position="50"/>
        <end position="69"/>
    </location>
</feature>
<feature type="compositionally biased region" description="Low complexity" evidence="4">
    <location>
        <begin position="394"/>
        <end position="432"/>
    </location>
</feature>
<feature type="transmembrane region" description="Helical" evidence="5">
    <location>
        <begin position="81"/>
        <end position="99"/>
    </location>
</feature>
<proteinExistence type="predicted"/>
<dbReference type="Pfam" id="PF07730">
    <property type="entry name" value="HisKA_3"/>
    <property type="match status" value="1"/>
</dbReference>
<feature type="region of interest" description="Disordered" evidence="4">
    <location>
        <begin position="384"/>
        <end position="446"/>
    </location>
</feature>
<evidence type="ECO:0000313" key="7">
    <source>
        <dbReference type="EMBL" id="MDA0563933.1"/>
    </source>
</evidence>
<dbReference type="GO" id="GO:0016020">
    <property type="term" value="C:membrane"/>
    <property type="evidence" value="ECO:0007669"/>
    <property type="project" value="InterPro"/>
</dbReference>
<keyword evidence="5" id="KW-0472">Membrane</keyword>
<dbReference type="Gene3D" id="3.30.565.10">
    <property type="entry name" value="Histidine kinase-like ATPase, C-terminal domain"/>
    <property type="match status" value="1"/>
</dbReference>
<dbReference type="SUPFAM" id="SSF55874">
    <property type="entry name" value="ATPase domain of HSP90 chaperone/DNA topoisomerase II/histidine kinase"/>
    <property type="match status" value="1"/>
</dbReference>
<keyword evidence="1" id="KW-0808">Transferase</keyword>
<feature type="transmembrane region" description="Helical" evidence="5">
    <location>
        <begin position="149"/>
        <end position="168"/>
    </location>
</feature>
<dbReference type="GO" id="GO:0000155">
    <property type="term" value="F:phosphorelay sensor kinase activity"/>
    <property type="evidence" value="ECO:0007669"/>
    <property type="project" value="InterPro"/>
</dbReference>
<evidence type="ECO:0000256" key="3">
    <source>
        <dbReference type="ARBA" id="ARBA00023012"/>
    </source>
</evidence>
<dbReference type="Gene3D" id="1.20.5.1930">
    <property type="match status" value="1"/>
</dbReference>
<dbReference type="AlphaFoldDB" id="A0A9X3NIQ7"/>
<evidence type="ECO:0000256" key="5">
    <source>
        <dbReference type="SAM" id="Phobius"/>
    </source>
</evidence>
<keyword evidence="5" id="KW-0812">Transmembrane</keyword>
<dbReference type="GO" id="GO:0046983">
    <property type="term" value="F:protein dimerization activity"/>
    <property type="evidence" value="ECO:0007669"/>
    <property type="project" value="InterPro"/>
</dbReference>
<dbReference type="RefSeq" id="WP_270071217.1">
    <property type="nucleotide sequence ID" value="NZ_JAJAQC010000007.1"/>
</dbReference>
<comment type="caution">
    <text evidence="7">The sequence shown here is derived from an EMBL/GenBank/DDBJ whole genome shotgun (WGS) entry which is preliminary data.</text>
</comment>
<dbReference type="PANTHER" id="PTHR24421">
    <property type="entry name" value="NITRATE/NITRITE SENSOR PROTEIN NARX-RELATED"/>
    <property type="match status" value="1"/>
</dbReference>
<keyword evidence="3" id="KW-0902">Two-component regulatory system</keyword>
<reference evidence="7" key="1">
    <citation type="submission" date="2021-10" db="EMBL/GenBank/DDBJ databases">
        <title>Streptomonospora sp. nov., isolated from mangrove soil.</title>
        <authorList>
            <person name="Chen X."/>
            <person name="Ge X."/>
            <person name="Liu W."/>
        </authorList>
    </citation>
    <scope>NUCLEOTIDE SEQUENCE</scope>
    <source>
        <strain evidence="7">S1-112</strain>
    </source>
</reference>
<organism evidence="7 8">
    <name type="scientific">Streptomonospora mangrovi</name>
    <dbReference type="NCBI Taxonomy" id="2883123"/>
    <lineage>
        <taxon>Bacteria</taxon>
        <taxon>Bacillati</taxon>
        <taxon>Actinomycetota</taxon>
        <taxon>Actinomycetes</taxon>
        <taxon>Streptosporangiales</taxon>
        <taxon>Nocardiopsidaceae</taxon>
        <taxon>Streptomonospora</taxon>
    </lineage>
</organism>
<gene>
    <name evidence="7" type="ORF">LG943_06265</name>
</gene>
<accession>A0A9X3NIQ7</accession>
<feature type="transmembrane region" description="Helical" evidence="5">
    <location>
        <begin position="23"/>
        <end position="44"/>
    </location>
</feature>
<dbReference type="Proteomes" id="UP001140076">
    <property type="component" value="Unassembled WGS sequence"/>
</dbReference>
<evidence type="ECO:0000256" key="4">
    <source>
        <dbReference type="SAM" id="MobiDB-lite"/>
    </source>
</evidence>
<protein>
    <submittedName>
        <fullName evidence="7">Histidine kinase</fullName>
    </submittedName>
</protein>
<feature type="domain" description="Signal transduction histidine kinase subgroup 3 dimerisation and phosphoacceptor" evidence="6">
    <location>
        <begin position="192"/>
        <end position="257"/>
    </location>
</feature>
<evidence type="ECO:0000259" key="6">
    <source>
        <dbReference type="Pfam" id="PF07730"/>
    </source>
</evidence>
<dbReference type="EMBL" id="JAJAQC010000007">
    <property type="protein sequence ID" value="MDA0563933.1"/>
    <property type="molecule type" value="Genomic_DNA"/>
</dbReference>
<evidence type="ECO:0000313" key="8">
    <source>
        <dbReference type="Proteomes" id="UP001140076"/>
    </source>
</evidence>
<evidence type="ECO:0000256" key="2">
    <source>
        <dbReference type="ARBA" id="ARBA00022777"/>
    </source>
</evidence>
<keyword evidence="2 7" id="KW-0418">Kinase</keyword>
<name>A0A9X3NIQ7_9ACTN</name>
<dbReference type="InterPro" id="IPR011712">
    <property type="entry name" value="Sig_transdc_His_kin_sub3_dim/P"/>
</dbReference>